<dbReference type="Gene3D" id="3.40.50.150">
    <property type="entry name" value="Vaccinia Virus protein VP39"/>
    <property type="match status" value="1"/>
</dbReference>
<evidence type="ECO:0000313" key="4">
    <source>
        <dbReference type="Proteomes" id="UP001152797"/>
    </source>
</evidence>
<gene>
    <name evidence="1" type="ORF">C1SCF055_LOCUS17716</name>
</gene>
<dbReference type="OrthoDB" id="10017101at2759"/>
<comment type="caution">
    <text evidence="1">The sequence shown here is derived from an EMBL/GenBank/DDBJ whole genome shotgun (WGS) entry which is preliminary data.</text>
</comment>
<dbReference type="Pfam" id="PF13489">
    <property type="entry name" value="Methyltransf_23"/>
    <property type="match status" value="1"/>
</dbReference>
<dbReference type="EMBL" id="CAMXCT030001510">
    <property type="protein sequence ID" value="CAL4778069.1"/>
    <property type="molecule type" value="Genomic_DNA"/>
</dbReference>
<dbReference type="CDD" id="cd02440">
    <property type="entry name" value="AdoMet_MTases"/>
    <property type="match status" value="1"/>
</dbReference>
<accession>A0A9P1FYC9</accession>
<name>A0A9P1FYC9_9DINO</name>
<protein>
    <submittedName>
        <fullName evidence="3">Threonine-phosphate decarboxylase</fullName>
    </submittedName>
</protein>
<evidence type="ECO:0000313" key="3">
    <source>
        <dbReference type="EMBL" id="CAL4778069.1"/>
    </source>
</evidence>
<dbReference type="EMBL" id="CAMXCT010001510">
    <property type="protein sequence ID" value="CAI3990757.1"/>
    <property type="molecule type" value="Genomic_DNA"/>
</dbReference>
<sequence>MLTTCAGARPADFHLRLGCPAPSPGWHATSMLAGMAVASTWPKLRQSCRLRRSVGVPVRTVRRCGSETQMEAVLAALHPALAAAVRKAICNTPEAETLLVGSKEEIGGVKGVSLRQPDDVPQLLRELPHDCYDLVVEVQSEEVSSATWEAVQNRFYPLGGHSFSLANDFIINLASISKVLRNGGKFIFLSMARNEDEVLPFSFLNLPHLRWQVHVEASSSKGAGATVSVVCCTMDADATSKSLKLTPRVIAEQCTDEISRRRYFEALRPFMKREDGKTPRILDYGCGDGSLMSWAVDPRVQREDGPRDITLVEANLELAARAQSKLPNAEVIHVADVDESEPWPFVDLQFDVVVLAFVLHHVPMSARAALLAEALRVGHQVLVLEDLPDEALSANARRLAWLVTEEHFRPFGQDPDDFIAGVLPRQSWIKTFQDAGLQIIGSE</sequence>
<proteinExistence type="predicted"/>
<keyword evidence="4" id="KW-1185">Reference proteome</keyword>
<dbReference type="Proteomes" id="UP001152797">
    <property type="component" value="Unassembled WGS sequence"/>
</dbReference>
<reference evidence="1" key="1">
    <citation type="submission" date="2022-10" db="EMBL/GenBank/DDBJ databases">
        <authorList>
            <person name="Chen Y."/>
            <person name="Dougan E. K."/>
            <person name="Chan C."/>
            <person name="Rhodes N."/>
            <person name="Thang M."/>
        </authorList>
    </citation>
    <scope>NUCLEOTIDE SEQUENCE</scope>
</reference>
<evidence type="ECO:0000313" key="1">
    <source>
        <dbReference type="EMBL" id="CAI3990757.1"/>
    </source>
</evidence>
<organism evidence="1">
    <name type="scientific">Cladocopium goreaui</name>
    <dbReference type="NCBI Taxonomy" id="2562237"/>
    <lineage>
        <taxon>Eukaryota</taxon>
        <taxon>Sar</taxon>
        <taxon>Alveolata</taxon>
        <taxon>Dinophyceae</taxon>
        <taxon>Suessiales</taxon>
        <taxon>Symbiodiniaceae</taxon>
        <taxon>Cladocopium</taxon>
    </lineage>
</organism>
<evidence type="ECO:0000313" key="2">
    <source>
        <dbReference type="EMBL" id="CAL1144132.1"/>
    </source>
</evidence>
<dbReference type="EMBL" id="CAMXCT020001510">
    <property type="protein sequence ID" value="CAL1144132.1"/>
    <property type="molecule type" value="Genomic_DNA"/>
</dbReference>
<dbReference type="InterPro" id="IPR029063">
    <property type="entry name" value="SAM-dependent_MTases_sf"/>
</dbReference>
<dbReference type="SUPFAM" id="SSF53335">
    <property type="entry name" value="S-adenosyl-L-methionine-dependent methyltransferases"/>
    <property type="match status" value="1"/>
</dbReference>
<reference evidence="2" key="2">
    <citation type="submission" date="2024-04" db="EMBL/GenBank/DDBJ databases">
        <authorList>
            <person name="Chen Y."/>
            <person name="Shah S."/>
            <person name="Dougan E. K."/>
            <person name="Thang M."/>
            <person name="Chan C."/>
        </authorList>
    </citation>
    <scope>NUCLEOTIDE SEQUENCE [LARGE SCALE GENOMIC DNA]</scope>
</reference>
<dbReference type="AlphaFoldDB" id="A0A9P1FYC9"/>